<evidence type="ECO:0000313" key="2">
    <source>
        <dbReference type="Proteomes" id="UP000436803"/>
    </source>
</evidence>
<accession>A0A642KPH2</accession>
<comment type="caution">
    <text evidence="1">The sequence shown here is derived from an EMBL/GenBank/DDBJ whole genome shotgun (WGS) entry which is preliminary data.</text>
</comment>
<dbReference type="EMBL" id="VWAW01000008">
    <property type="protein sequence ID" value="KAA5173730.1"/>
    <property type="molecule type" value="Genomic_DNA"/>
</dbReference>
<protein>
    <recommendedName>
        <fullName evidence="3">Lipoprotein</fullName>
    </recommendedName>
</protein>
<proteinExistence type="predicted"/>
<name>A0A642KPH2_BACFG</name>
<evidence type="ECO:0000313" key="1">
    <source>
        <dbReference type="EMBL" id="KAA5173730.1"/>
    </source>
</evidence>
<sequence length="310" mass="35936">MNRTRINVAILLSGIILLISSCVNETHENAKQIVEKFLKEYSDYSCGRLPFGTTLNLLIKDIYPDLADEMILMDEADESAYWIRVDKYEIIDIKDKGARIIATAECTTPNLRKETVTFSFDKELLDSLKEKAPIESSKGLLDYKTNRIYKYYEPYFDETSVRTDIKALKQVQKAYDSEIFSWATIKVGFEIIEQKILKSNSRNISGYVRLKNTTGYDIMDIDLIVRLYDSFDSKGRNEGILKETRIPVSLAKKDENTYIEWSVPMINGVMSCNIFIDYNSFYLRYLIVRLTYQDMGLQAPDLMEFEAMLQ</sequence>
<gene>
    <name evidence="1" type="ORF">F2Z29_11025</name>
</gene>
<organism evidence="1 2">
    <name type="scientific">Bacteroides fragilis</name>
    <dbReference type="NCBI Taxonomy" id="817"/>
    <lineage>
        <taxon>Bacteria</taxon>
        <taxon>Pseudomonadati</taxon>
        <taxon>Bacteroidota</taxon>
        <taxon>Bacteroidia</taxon>
        <taxon>Bacteroidales</taxon>
        <taxon>Bacteroidaceae</taxon>
        <taxon>Bacteroides</taxon>
    </lineage>
</organism>
<dbReference type="Proteomes" id="UP000436803">
    <property type="component" value="Unassembled WGS sequence"/>
</dbReference>
<dbReference type="AlphaFoldDB" id="A0A642KPH2"/>
<evidence type="ECO:0008006" key="3">
    <source>
        <dbReference type="Google" id="ProtNLM"/>
    </source>
</evidence>
<dbReference type="PROSITE" id="PS51257">
    <property type="entry name" value="PROKAR_LIPOPROTEIN"/>
    <property type="match status" value="1"/>
</dbReference>
<reference evidence="1 2" key="1">
    <citation type="journal article" date="2019" name="Nat. Med.">
        <title>A library of human gut bacterial isolates paired with longitudinal multiomics data enables mechanistic microbiome research.</title>
        <authorList>
            <person name="Poyet M."/>
            <person name="Groussin M."/>
            <person name="Gibbons S.M."/>
            <person name="Avila-Pacheco J."/>
            <person name="Jiang X."/>
            <person name="Kearney S.M."/>
            <person name="Perrotta A.R."/>
            <person name="Berdy B."/>
            <person name="Zhao S."/>
            <person name="Lieberman T.D."/>
            <person name="Swanson P.K."/>
            <person name="Smith M."/>
            <person name="Roesemann S."/>
            <person name="Alexander J.E."/>
            <person name="Rich S.A."/>
            <person name="Livny J."/>
            <person name="Vlamakis H."/>
            <person name="Clish C."/>
            <person name="Bullock K."/>
            <person name="Deik A."/>
            <person name="Scott J."/>
            <person name="Pierce K.A."/>
            <person name="Xavier R.J."/>
            <person name="Alm E.J."/>
        </authorList>
    </citation>
    <scope>NUCLEOTIDE SEQUENCE [LARGE SCALE GENOMIC DNA]</scope>
    <source>
        <strain evidence="1 2">BIOML-A7</strain>
    </source>
</reference>